<evidence type="ECO:0000313" key="5">
    <source>
        <dbReference type="Proteomes" id="UP000224607"/>
    </source>
</evidence>
<name>A0A1I3MCD8_9GAMM</name>
<accession>A0A1I3MCD8</accession>
<dbReference type="STRING" id="351675.SAMN05421680_104234"/>
<comment type="similarity">
    <text evidence="1">Belongs to the putative dsDNA mimic protein family.</text>
</comment>
<dbReference type="NCBIfam" id="NF003469">
    <property type="entry name" value="PRK05094.1"/>
    <property type="match status" value="1"/>
</dbReference>
<proteinExistence type="inferred from homology"/>
<reference evidence="4" key="1">
    <citation type="submission" date="2016-10" db="EMBL/GenBank/DDBJ databases">
        <authorList>
            <person name="Varghese N."/>
            <person name="Submissions S."/>
        </authorList>
    </citation>
    <scope>NUCLEOTIDE SEQUENCE [LARGE SCALE GENOMIC DNA]</scope>
    <source>
        <strain evidence="4">DSM 17908</strain>
    </source>
</reference>
<dbReference type="PIRSF" id="PIRSF004916">
    <property type="entry name" value="UCP004916"/>
    <property type="match status" value="1"/>
</dbReference>
<dbReference type="Gene3D" id="3.10.450.140">
    <property type="entry name" value="dsDNA mimic, putative"/>
    <property type="match status" value="1"/>
</dbReference>
<comment type="function">
    <text evidence="1">May act as a double-stranded DNA (dsDNA) mimic. Probably regulates the activity of a dsDNA-binding protein.</text>
</comment>
<organism evidence="3 4">
    <name type="scientific">Xenorhabdus mauleonii</name>
    <dbReference type="NCBI Taxonomy" id="351675"/>
    <lineage>
        <taxon>Bacteria</taxon>
        <taxon>Pseudomonadati</taxon>
        <taxon>Pseudomonadota</taxon>
        <taxon>Gammaproteobacteria</taxon>
        <taxon>Enterobacterales</taxon>
        <taxon>Morganellaceae</taxon>
        <taxon>Xenorhabdus</taxon>
    </lineage>
</organism>
<dbReference type="EMBL" id="NITY01000002">
    <property type="protein sequence ID" value="PHM45466.1"/>
    <property type="molecule type" value="Genomic_DNA"/>
</dbReference>
<evidence type="ECO:0000313" key="2">
    <source>
        <dbReference type="EMBL" id="PHM45466.1"/>
    </source>
</evidence>
<dbReference type="OrthoDB" id="5677388at2"/>
<reference evidence="3" key="2">
    <citation type="submission" date="2016-10" db="EMBL/GenBank/DDBJ databases">
        <authorList>
            <person name="de Groot N.N."/>
        </authorList>
    </citation>
    <scope>NUCLEOTIDE SEQUENCE [LARGE SCALE GENOMIC DNA]</scope>
    <source>
        <strain evidence="3">DSM 17908</strain>
    </source>
</reference>
<dbReference type="InterPro" id="IPR007376">
    <property type="entry name" value="dsDNA_mimic_put"/>
</dbReference>
<dbReference type="SUPFAM" id="SSF102816">
    <property type="entry name" value="Putative dsDNA mimic"/>
    <property type="match status" value="1"/>
</dbReference>
<dbReference type="InterPro" id="IPR036763">
    <property type="entry name" value="Put_dsDNA_mimic_sf"/>
</dbReference>
<sequence>MENQPTHTMQLDLNNRMTEDEALEKAYDLFLEQALDNLDPADSLLFNLQFEERGGAELLELSEVWPKYVDFDLDPNFFSEVIIGLAESDDAEIDDIFARVLICREKSHPIYHILWKEK</sequence>
<dbReference type="Proteomes" id="UP000224607">
    <property type="component" value="Unassembled WGS sequence"/>
</dbReference>
<keyword evidence="5" id="KW-1185">Reference proteome</keyword>
<evidence type="ECO:0000313" key="4">
    <source>
        <dbReference type="Proteomes" id="UP000198919"/>
    </source>
</evidence>
<gene>
    <name evidence="3" type="ORF">SAMN05421680_104234</name>
    <name evidence="2" type="ORF">Xmau_01117</name>
</gene>
<dbReference type="Proteomes" id="UP000198919">
    <property type="component" value="Unassembled WGS sequence"/>
</dbReference>
<reference evidence="2 5" key="3">
    <citation type="journal article" date="2017" name="Nat. Microbiol.">
        <title>Natural product diversity associated with the nematode symbionts Photorhabdus and Xenorhabdus.</title>
        <authorList>
            <person name="Tobias N.J."/>
            <person name="Wolff H."/>
            <person name="Djahanschiri B."/>
            <person name="Grundmann F."/>
            <person name="Kronenwerth M."/>
            <person name="Shi Y.M."/>
            <person name="Simonyi S."/>
            <person name="Grun P."/>
            <person name="Shapiro-Ilan D."/>
            <person name="Pidot S.J."/>
            <person name="Stinear T.P."/>
            <person name="Ebersberger I."/>
            <person name="Bode H.B."/>
        </authorList>
    </citation>
    <scope>NUCLEOTIDE SEQUENCE [LARGE SCALE GENOMIC DNA]</scope>
    <source>
        <strain evidence="2 5">DSM 17908</strain>
    </source>
</reference>
<dbReference type="Pfam" id="PF04269">
    <property type="entry name" value="DUF440"/>
    <property type="match status" value="1"/>
</dbReference>
<dbReference type="EMBL" id="FORG01000004">
    <property type="protein sequence ID" value="SFI94641.1"/>
    <property type="molecule type" value="Genomic_DNA"/>
</dbReference>
<evidence type="ECO:0000256" key="1">
    <source>
        <dbReference type="HAMAP-Rule" id="MF_00680"/>
    </source>
</evidence>
<dbReference type="HAMAP" id="MF_00680">
    <property type="entry name" value="UPF0263"/>
    <property type="match status" value="1"/>
</dbReference>
<evidence type="ECO:0000313" key="3">
    <source>
        <dbReference type="EMBL" id="SFI94641.1"/>
    </source>
</evidence>
<protein>
    <recommendedName>
        <fullName evidence="1">Putative double-stranded DNA mimic protein SAMN05421680_104234</fullName>
    </recommendedName>
</protein>
<dbReference type="AlphaFoldDB" id="A0A1I3MCD8"/>